<organism evidence="2 3">
    <name type="scientific">Streptacidiphilus cavernicola</name>
    <dbReference type="NCBI Taxonomy" id="3342716"/>
    <lineage>
        <taxon>Bacteria</taxon>
        <taxon>Bacillati</taxon>
        <taxon>Actinomycetota</taxon>
        <taxon>Actinomycetes</taxon>
        <taxon>Kitasatosporales</taxon>
        <taxon>Streptomycetaceae</taxon>
        <taxon>Streptacidiphilus</taxon>
    </lineage>
</organism>
<evidence type="ECO:0000313" key="2">
    <source>
        <dbReference type="EMBL" id="MFC1400831.1"/>
    </source>
</evidence>
<sequence length="60" mass="6532">MSARPNLSATAASVLFFFAALNASQTRNPPVTVHRADSSTHAHVRELGLDRFPTYSDSPF</sequence>
<keyword evidence="1" id="KW-0732">Signal</keyword>
<dbReference type="RefSeq" id="WP_030257895.1">
    <property type="nucleotide sequence ID" value="NZ_JBHEZZ010000003.1"/>
</dbReference>
<proteinExistence type="predicted"/>
<evidence type="ECO:0000313" key="3">
    <source>
        <dbReference type="Proteomes" id="UP001592528"/>
    </source>
</evidence>
<gene>
    <name evidence="2" type="ORF">ACEZDJ_05995</name>
</gene>
<name>A0ABV6UHB6_9ACTN</name>
<dbReference type="Proteomes" id="UP001592528">
    <property type="component" value="Unassembled WGS sequence"/>
</dbReference>
<feature type="signal peptide" evidence="1">
    <location>
        <begin position="1"/>
        <end position="22"/>
    </location>
</feature>
<feature type="chain" id="PRO_5046123266" evidence="1">
    <location>
        <begin position="23"/>
        <end position="60"/>
    </location>
</feature>
<reference evidence="2 3" key="1">
    <citation type="submission" date="2024-09" db="EMBL/GenBank/DDBJ databases">
        <authorList>
            <person name="Lee S.D."/>
        </authorList>
    </citation>
    <scope>NUCLEOTIDE SEQUENCE [LARGE SCALE GENOMIC DNA]</scope>
    <source>
        <strain evidence="2 3">N1-5</strain>
    </source>
</reference>
<dbReference type="EMBL" id="JBHEZZ010000003">
    <property type="protein sequence ID" value="MFC1400831.1"/>
    <property type="molecule type" value="Genomic_DNA"/>
</dbReference>
<comment type="caution">
    <text evidence="2">The sequence shown here is derived from an EMBL/GenBank/DDBJ whole genome shotgun (WGS) entry which is preliminary data.</text>
</comment>
<evidence type="ECO:0000256" key="1">
    <source>
        <dbReference type="SAM" id="SignalP"/>
    </source>
</evidence>
<accession>A0ABV6UHB6</accession>
<keyword evidence="3" id="KW-1185">Reference proteome</keyword>
<protein>
    <submittedName>
        <fullName evidence="2">Uncharacterized protein</fullName>
    </submittedName>
</protein>